<dbReference type="eggNOG" id="COG0065">
    <property type="taxonomic scope" value="Bacteria"/>
</dbReference>
<comment type="pathway">
    <text evidence="6">Amino-acid biosynthesis; L-leucine biosynthesis; L-leucine from 3-methyl-2-oxobutanoate: step 2/4.</text>
</comment>
<reference evidence="9" key="1">
    <citation type="journal article" date="2016" name="Genome Announc.">
        <title>Complete genome sequence of Alkaliphilus metalliredigens strain QYMF, an alkaliphilic and metal-reducing bacterium isolated from borax-contaminated leachate ponds.</title>
        <authorList>
            <person name="Hwang C."/>
            <person name="Copeland A."/>
            <person name="Lucas S."/>
            <person name="Lapidus A."/>
            <person name="Barry K."/>
            <person name="Detter J.C."/>
            <person name="Glavina Del Rio T."/>
            <person name="Hammon N."/>
            <person name="Israni S."/>
            <person name="Dalin E."/>
            <person name="Tice H."/>
            <person name="Pitluck S."/>
            <person name="Chertkov O."/>
            <person name="Brettin T."/>
            <person name="Bruce D."/>
            <person name="Han C."/>
            <person name="Schmutz J."/>
            <person name="Larimer F."/>
            <person name="Land M.L."/>
            <person name="Hauser L."/>
            <person name="Kyrpides N."/>
            <person name="Mikhailova N."/>
            <person name="Ye Q."/>
            <person name="Zhou J."/>
            <person name="Richardson P."/>
            <person name="Fields M.W."/>
        </authorList>
    </citation>
    <scope>NUCLEOTIDE SEQUENCE [LARGE SCALE GENOMIC DNA]</scope>
    <source>
        <strain evidence="9">QYMF</strain>
    </source>
</reference>
<keyword evidence="9" id="KW-1185">Reference proteome</keyword>
<evidence type="ECO:0000313" key="9">
    <source>
        <dbReference type="Proteomes" id="UP000001572"/>
    </source>
</evidence>
<dbReference type="HOGENOM" id="CLU_006714_3_4_9"/>
<dbReference type="NCBIfam" id="NF001614">
    <property type="entry name" value="PRK00402.1"/>
    <property type="match status" value="1"/>
</dbReference>
<dbReference type="SUPFAM" id="SSF53732">
    <property type="entry name" value="Aconitase iron-sulfur domain"/>
    <property type="match status" value="1"/>
</dbReference>
<comment type="subunit">
    <text evidence="6">Heterodimer of LeuC and LeuD.</text>
</comment>
<dbReference type="PANTHER" id="PTHR43822:SF2">
    <property type="entry name" value="HOMOACONITASE, MITOCHONDRIAL"/>
    <property type="match status" value="1"/>
</dbReference>
<evidence type="ECO:0000256" key="2">
    <source>
        <dbReference type="ARBA" id="ARBA00022723"/>
    </source>
</evidence>
<dbReference type="Gene3D" id="3.30.499.10">
    <property type="entry name" value="Aconitase, domain 3"/>
    <property type="match status" value="2"/>
</dbReference>
<keyword evidence="4 6" id="KW-0411">Iron-sulfur</keyword>
<dbReference type="InterPro" id="IPR036008">
    <property type="entry name" value="Aconitase_4Fe-4S_dom"/>
</dbReference>
<evidence type="ECO:0000256" key="4">
    <source>
        <dbReference type="ARBA" id="ARBA00023014"/>
    </source>
</evidence>
<dbReference type="CDD" id="cd01583">
    <property type="entry name" value="IPMI"/>
    <property type="match status" value="1"/>
</dbReference>
<keyword evidence="6" id="KW-0100">Branched-chain amino acid biosynthesis</keyword>
<dbReference type="InterPro" id="IPR015931">
    <property type="entry name" value="Acnase/IPM_dHydase_lsu_aba_1/3"/>
</dbReference>
<dbReference type="GO" id="GO:0009098">
    <property type="term" value="P:L-leucine biosynthetic process"/>
    <property type="evidence" value="ECO:0007669"/>
    <property type="project" value="UniProtKB-UniRule"/>
</dbReference>
<feature type="binding site" evidence="6">
    <location>
        <position position="296"/>
    </location>
    <ligand>
        <name>[4Fe-4S] cluster</name>
        <dbReference type="ChEBI" id="CHEBI:49883"/>
    </ligand>
</feature>
<dbReference type="UniPathway" id="UPA00048">
    <property type="reaction ID" value="UER00071"/>
</dbReference>
<dbReference type="STRING" id="293826.Amet_2963"/>
<evidence type="ECO:0000256" key="6">
    <source>
        <dbReference type="HAMAP-Rule" id="MF_01027"/>
    </source>
</evidence>
<gene>
    <name evidence="6" type="primary">leuC</name>
    <name evidence="8" type="ordered locus">Amet_2963</name>
</gene>
<dbReference type="PRINTS" id="PR00415">
    <property type="entry name" value="ACONITASE"/>
</dbReference>
<dbReference type="GO" id="GO:0003861">
    <property type="term" value="F:3-isopropylmalate dehydratase activity"/>
    <property type="evidence" value="ECO:0007669"/>
    <property type="project" value="UniProtKB-UniRule"/>
</dbReference>
<dbReference type="InterPro" id="IPR001030">
    <property type="entry name" value="Acoase/IPM_deHydtase_lsu_aba"/>
</dbReference>
<keyword evidence="6" id="KW-0028">Amino-acid biosynthesis</keyword>
<keyword evidence="5 6" id="KW-0456">Lyase</keyword>
<name>A6TSE5_ALKMQ</name>
<keyword evidence="3 6" id="KW-0408">Iron</keyword>
<comment type="similarity">
    <text evidence="6">Belongs to the aconitase/IPM isomerase family. LeuC type 2 subfamily.</text>
</comment>
<dbReference type="EC" id="4.2.1.33" evidence="6"/>
<dbReference type="EMBL" id="CP000724">
    <property type="protein sequence ID" value="ABR49113.1"/>
    <property type="molecule type" value="Genomic_DNA"/>
</dbReference>
<dbReference type="InterPro" id="IPR006251">
    <property type="entry name" value="Homoacnase/IPMdehydase_lsu"/>
</dbReference>
<proteinExistence type="inferred from homology"/>
<dbReference type="PANTHER" id="PTHR43822">
    <property type="entry name" value="HOMOACONITASE, MITOCHONDRIAL-RELATED"/>
    <property type="match status" value="1"/>
</dbReference>
<dbReference type="Pfam" id="PF00330">
    <property type="entry name" value="Aconitase"/>
    <property type="match status" value="1"/>
</dbReference>
<keyword evidence="2 6" id="KW-0479">Metal-binding</keyword>
<comment type="catalytic activity">
    <reaction evidence="6">
        <text>(2R,3S)-3-isopropylmalate = (2S)-2-isopropylmalate</text>
        <dbReference type="Rhea" id="RHEA:32287"/>
        <dbReference type="ChEBI" id="CHEBI:1178"/>
        <dbReference type="ChEBI" id="CHEBI:35121"/>
        <dbReference type="EC" id="4.2.1.33"/>
    </reaction>
</comment>
<feature type="binding site" evidence="6">
    <location>
        <position position="356"/>
    </location>
    <ligand>
        <name>[4Fe-4S] cluster</name>
        <dbReference type="ChEBI" id="CHEBI:49883"/>
    </ligand>
</feature>
<dbReference type="Proteomes" id="UP000001572">
    <property type="component" value="Chromosome"/>
</dbReference>
<sequence length="425" mass="46190">MHAIEKVLARASGKREVKPGEIIQAKIDLAEVNDLYLQTIKSFYEMKGTKVWDPDKITFILDHYAPAPSIQAASNQKEMREFCKEQGIKHLFDVNEGVCHQVMVEEGLVWPGMILVATDSHTTTHGAFGALGTGVGATDLATIMLTGELWFKVPEVIKIEINGKLKSGVMAKDVILHILSKLGTDAAVYKAIEYTGETVAEMSIAERMVICNMAVEMGAKTSYIQPDEKIIAYVKERTGKTFEILKTDDDYEYAASYTFNVEDLKPQVALPHSVDNGVDIDKIKEVKVDQVFIGTCTGGRLEDIEVAARIIKNNKIHRDTRLLVIPASKEVLEKAIEKGYMTTLIKAGATFTSPGCGPCLGTHQGLLAPGEVCATTSSRNFPGRMGSTEADIYLVSPATAAAIAITGKITDPRGYIEMSGKGGEA</sequence>
<evidence type="ECO:0000313" key="8">
    <source>
        <dbReference type="EMBL" id="ABR49113.1"/>
    </source>
</evidence>
<dbReference type="RefSeq" id="WP_012064081.1">
    <property type="nucleotide sequence ID" value="NC_009633.1"/>
</dbReference>
<comment type="cofactor">
    <cofactor evidence="6">
        <name>[4Fe-4S] cluster</name>
        <dbReference type="ChEBI" id="CHEBI:49883"/>
    </cofactor>
    <text evidence="6">Binds 1 [4Fe-4S] cluster per subunit.</text>
</comment>
<accession>A6TSE5</accession>
<evidence type="ECO:0000256" key="5">
    <source>
        <dbReference type="ARBA" id="ARBA00023239"/>
    </source>
</evidence>
<dbReference type="OrthoDB" id="9802769at2"/>
<protein>
    <recommendedName>
        <fullName evidence="6">3-isopropylmalate dehydratase large subunit</fullName>
        <ecNumber evidence="6">4.2.1.33</ecNumber>
    </recommendedName>
    <alternativeName>
        <fullName evidence="6">Alpha-IPM isomerase</fullName>
        <shortName evidence="6">IPMI</shortName>
    </alternativeName>
    <alternativeName>
        <fullName evidence="6">Isopropylmalate isomerase</fullName>
    </alternativeName>
</protein>
<dbReference type="AlphaFoldDB" id="A6TSE5"/>
<dbReference type="GO" id="GO:0051539">
    <property type="term" value="F:4 iron, 4 sulfur cluster binding"/>
    <property type="evidence" value="ECO:0007669"/>
    <property type="project" value="UniProtKB-KW"/>
</dbReference>
<keyword evidence="1 6" id="KW-0004">4Fe-4S</keyword>
<dbReference type="NCBIfam" id="TIGR01343">
    <property type="entry name" value="hacA_fam"/>
    <property type="match status" value="1"/>
</dbReference>
<evidence type="ECO:0000256" key="3">
    <source>
        <dbReference type="ARBA" id="ARBA00023004"/>
    </source>
</evidence>
<evidence type="ECO:0000259" key="7">
    <source>
        <dbReference type="Pfam" id="PF00330"/>
    </source>
</evidence>
<feature type="binding site" evidence="6">
    <location>
        <position position="359"/>
    </location>
    <ligand>
        <name>[4Fe-4S] cluster</name>
        <dbReference type="ChEBI" id="CHEBI:49883"/>
    </ligand>
</feature>
<dbReference type="NCBIfam" id="TIGR02086">
    <property type="entry name" value="IPMI_arch"/>
    <property type="match status" value="1"/>
</dbReference>
<dbReference type="InterPro" id="IPR033941">
    <property type="entry name" value="IPMI_cat"/>
</dbReference>
<comment type="function">
    <text evidence="6">Catalyzes the isomerization between 2-isopropylmalate and 3-isopropylmalate, via the formation of 2-isopropylmaleate.</text>
</comment>
<dbReference type="HAMAP" id="MF_01027">
    <property type="entry name" value="LeuC_type2"/>
    <property type="match status" value="1"/>
</dbReference>
<dbReference type="KEGG" id="amt:Amet_2963"/>
<organism evidence="8 9">
    <name type="scientific">Alkaliphilus metalliredigens (strain QYMF)</name>
    <dbReference type="NCBI Taxonomy" id="293826"/>
    <lineage>
        <taxon>Bacteria</taxon>
        <taxon>Bacillati</taxon>
        <taxon>Bacillota</taxon>
        <taxon>Clostridia</taxon>
        <taxon>Peptostreptococcales</taxon>
        <taxon>Natronincolaceae</taxon>
        <taxon>Alkaliphilus</taxon>
    </lineage>
</organism>
<evidence type="ECO:0000256" key="1">
    <source>
        <dbReference type="ARBA" id="ARBA00022485"/>
    </source>
</evidence>
<feature type="domain" description="Aconitase/3-isopropylmalate dehydratase large subunit alpha/beta/alpha" evidence="7">
    <location>
        <begin position="27"/>
        <end position="283"/>
    </location>
</feature>
<dbReference type="InterPro" id="IPR011826">
    <property type="entry name" value="HAcnase/IPMdehydase_lsu_prok"/>
</dbReference>
<dbReference type="InterPro" id="IPR050067">
    <property type="entry name" value="IPM_dehydratase_rel_enz"/>
</dbReference>
<dbReference type="GO" id="GO:0046872">
    <property type="term" value="F:metal ion binding"/>
    <property type="evidence" value="ECO:0007669"/>
    <property type="project" value="UniProtKB-KW"/>
</dbReference>
<keyword evidence="6" id="KW-0432">Leucine biosynthesis</keyword>